<feature type="domain" description="Cytochrome b/b6 C-terminal region profile" evidence="16">
    <location>
        <begin position="207"/>
        <end position="374"/>
    </location>
</feature>
<dbReference type="GO" id="GO:0008121">
    <property type="term" value="F:quinol-cytochrome-c reductase activity"/>
    <property type="evidence" value="ECO:0007669"/>
    <property type="project" value="TreeGrafter"/>
</dbReference>
<dbReference type="InterPro" id="IPR016174">
    <property type="entry name" value="Di-haem_cyt_TM"/>
</dbReference>
<evidence type="ECO:0000256" key="14">
    <source>
        <dbReference type="RuleBase" id="RU362117"/>
    </source>
</evidence>
<protein>
    <recommendedName>
        <fullName evidence="2 14">Cytochrome b</fullName>
    </recommendedName>
</protein>
<dbReference type="SUPFAM" id="SSF81648">
    <property type="entry name" value="a domain/subunit of cytochrome bc1 complex (Ubiquinol-cytochrome c reductase)"/>
    <property type="match status" value="1"/>
</dbReference>
<reference evidence="17" key="1">
    <citation type="submission" date="2022-07" db="EMBL/GenBank/DDBJ databases">
        <title>Chromosomal assemblies of T. orientalis with long-read sequencing.</title>
        <authorList>
            <person name="Yam J."/>
            <person name="Bogema D.R."/>
            <person name="Micallef M.L."/>
            <person name="Djordjevic S."/>
            <person name="Jenkins C."/>
        </authorList>
    </citation>
    <scope>NUCLEOTIDE SEQUENCE</scope>
    <source>
        <strain evidence="17">Goon Nure</strain>
    </source>
</reference>
<dbReference type="PROSITE" id="PS51003">
    <property type="entry name" value="CYTB_CTER"/>
    <property type="match status" value="1"/>
</dbReference>
<comment type="similarity">
    <text evidence="14">Belongs to the cytochrome b family.</text>
</comment>
<keyword evidence="10 14" id="KW-1133">Transmembrane helix</keyword>
<dbReference type="AlphaFoldDB" id="A0A976SI60"/>
<keyword evidence="5 14" id="KW-0679">Respiratory chain</keyword>
<feature type="transmembrane region" description="Helical" evidence="14">
    <location>
        <begin position="176"/>
        <end position="197"/>
    </location>
</feature>
<feature type="transmembrane region" description="Helical" evidence="14">
    <location>
        <begin position="287"/>
        <end position="309"/>
    </location>
</feature>
<feature type="transmembrane region" description="Helical" evidence="14">
    <location>
        <begin position="346"/>
        <end position="367"/>
    </location>
</feature>
<dbReference type="PROSITE" id="PS51002">
    <property type="entry name" value="CYTB_NTER"/>
    <property type="match status" value="1"/>
</dbReference>
<evidence type="ECO:0000256" key="11">
    <source>
        <dbReference type="ARBA" id="ARBA00023004"/>
    </source>
</evidence>
<keyword evidence="9 14" id="KW-0249">Electron transport</keyword>
<dbReference type="Gene3D" id="1.20.810.10">
    <property type="entry name" value="Cytochrome Bc1 Complex, Chain C"/>
    <property type="match status" value="1"/>
</dbReference>
<feature type="transmembrane region" description="Helical" evidence="14">
    <location>
        <begin position="321"/>
        <end position="340"/>
    </location>
</feature>
<dbReference type="Pfam" id="PF00032">
    <property type="entry name" value="Cytochrom_B_C"/>
    <property type="match status" value="1"/>
</dbReference>
<feature type="domain" description="Cytochrome b/b6 N-terminal region profile" evidence="15">
    <location>
        <begin position="1"/>
        <end position="206"/>
    </location>
</feature>
<evidence type="ECO:0000256" key="10">
    <source>
        <dbReference type="ARBA" id="ARBA00022989"/>
    </source>
</evidence>
<dbReference type="GO" id="GO:0046872">
    <property type="term" value="F:metal ion binding"/>
    <property type="evidence" value="ECO:0007669"/>
    <property type="project" value="UniProtKB-UniRule"/>
</dbReference>
<feature type="transmembrane region" description="Helical" evidence="14">
    <location>
        <begin position="114"/>
        <end position="134"/>
    </location>
</feature>
<sequence length="374" mass="42567">MGYNRQFNIFAVNLIKSHLISYLVPKNLNVVWNLGFLVAMAFNFQVFSGVFVSFKFKAGENLAFKSIRDLFTEENFGWFVRFYHSNGVSIYFLLMFLHVMKGVFYSSKFLHSSWYTGIVILFVSIAIAFIGYVLPEGQMSFWGSTVIMNLMKWTGDLCVVIFGGESIGEATYKRFYIYHYIAPLFVYLLICFHIYYLHRDSSTNPLSGVDTKSNLKFYVKELWNDAKNFLIILAFIAVQVGFGSIKIFQADPDNSVIADPAVTPHHIVPEWYLLLFYATLKVLPTKVSGLLAIVAVISLIVILVESRAFSSIIATVHYHRNWTAISNMLMALIFMLGYIGQMIINTALAMFGTLSLVLLLILSTKLLDSSRVRF</sequence>
<keyword evidence="12 14" id="KW-0496">Mitochondrion</keyword>
<evidence type="ECO:0000256" key="1">
    <source>
        <dbReference type="ARBA" id="ARBA00004448"/>
    </source>
</evidence>
<evidence type="ECO:0000256" key="5">
    <source>
        <dbReference type="ARBA" id="ARBA00022660"/>
    </source>
</evidence>
<dbReference type="GO" id="GO:0005743">
    <property type="term" value="C:mitochondrial inner membrane"/>
    <property type="evidence" value="ECO:0007669"/>
    <property type="project" value="UniProtKB-SubCell"/>
</dbReference>
<evidence type="ECO:0000256" key="3">
    <source>
        <dbReference type="ARBA" id="ARBA00022448"/>
    </source>
</evidence>
<evidence type="ECO:0000256" key="4">
    <source>
        <dbReference type="ARBA" id="ARBA00022617"/>
    </source>
</evidence>
<accession>A0A976SI60</accession>
<evidence type="ECO:0000259" key="16">
    <source>
        <dbReference type="PROSITE" id="PS51003"/>
    </source>
</evidence>
<dbReference type="InterPro" id="IPR027387">
    <property type="entry name" value="Cytb/b6-like_sf"/>
</dbReference>
<evidence type="ECO:0000256" key="6">
    <source>
        <dbReference type="ARBA" id="ARBA00022692"/>
    </source>
</evidence>
<keyword evidence="4 14" id="KW-0349">Heme</keyword>
<feature type="transmembrane region" description="Helical" evidence="14">
    <location>
        <begin position="30"/>
        <end position="54"/>
    </location>
</feature>
<keyword evidence="6 14" id="KW-0812">Transmembrane</keyword>
<dbReference type="Pfam" id="PF00033">
    <property type="entry name" value="Cytochrome_B"/>
    <property type="match status" value="1"/>
</dbReference>
<evidence type="ECO:0000259" key="15">
    <source>
        <dbReference type="PROSITE" id="PS51002"/>
    </source>
</evidence>
<evidence type="ECO:0000256" key="9">
    <source>
        <dbReference type="ARBA" id="ARBA00022982"/>
    </source>
</evidence>
<dbReference type="PANTHER" id="PTHR19271:SF16">
    <property type="entry name" value="CYTOCHROME B"/>
    <property type="match status" value="1"/>
</dbReference>
<evidence type="ECO:0000256" key="12">
    <source>
        <dbReference type="ARBA" id="ARBA00023128"/>
    </source>
</evidence>
<evidence type="ECO:0000313" key="18">
    <source>
        <dbReference type="Proteomes" id="UP000244811"/>
    </source>
</evidence>
<dbReference type="SUPFAM" id="SSF81342">
    <property type="entry name" value="Transmembrane di-heme cytochromes"/>
    <property type="match status" value="1"/>
</dbReference>
<dbReference type="InterPro" id="IPR005798">
    <property type="entry name" value="Cyt_b/b6_C"/>
</dbReference>
<comment type="cofactor">
    <cofactor evidence="14">
        <name>heme b</name>
        <dbReference type="ChEBI" id="CHEBI:60344"/>
    </cofactor>
    <text evidence="14">Binds 2 heme groups non-covalently.</text>
</comment>
<geneLocation type="mitochondrion" evidence="17"/>
<name>A0A976SI60_THEOR</name>
<feature type="transmembrane region" description="Helical" evidence="14">
    <location>
        <begin position="229"/>
        <end position="248"/>
    </location>
</feature>
<dbReference type="PANTHER" id="PTHR19271">
    <property type="entry name" value="CYTOCHROME B"/>
    <property type="match status" value="1"/>
</dbReference>
<keyword evidence="13 14" id="KW-0472">Membrane</keyword>
<keyword evidence="7 14" id="KW-0479">Metal-binding</keyword>
<dbReference type="GO" id="GO:0016491">
    <property type="term" value="F:oxidoreductase activity"/>
    <property type="evidence" value="ECO:0007669"/>
    <property type="project" value="UniProtKB-UniRule"/>
</dbReference>
<evidence type="ECO:0000313" key="17">
    <source>
        <dbReference type="EMBL" id="UVC46622.1"/>
    </source>
</evidence>
<comment type="subcellular location">
    <subcellularLocation>
        <location evidence="1">Mitochondrion inner membrane</location>
        <topology evidence="1">Multi-pass membrane protein</topology>
    </subcellularLocation>
</comment>
<dbReference type="InterPro" id="IPR036150">
    <property type="entry name" value="Cyt_b/b6_C_sf"/>
</dbReference>
<evidence type="ECO:0000256" key="2">
    <source>
        <dbReference type="ARBA" id="ARBA00013531"/>
    </source>
</evidence>
<proteinExistence type="inferred from homology"/>
<dbReference type="GO" id="GO:0006122">
    <property type="term" value="P:mitochondrial electron transport, ubiquinol to cytochrome c"/>
    <property type="evidence" value="ECO:0007669"/>
    <property type="project" value="TreeGrafter"/>
</dbReference>
<feature type="transmembrane region" description="Helical" evidence="14">
    <location>
        <begin position="75"/>
        <end position="94"/>
    </location>
</feature>
<evidence type="ECO:0000256" key="7">
    <source>
        <dbReference type="ARBA" id="ARBA00022723"/>
    </source>
</evidence>
<gene>
    <name evidence="17" type="ORF">MACK_004206</name>
</gene>
<keyword evidence="11 14" id="KW-0408">Iron</keyword>
<dbReference type="EMBL" id="CP102585">
    <property type="protein sequence ID" value="UVC46622.1"/>
    <property type="molecule type" value="Genomic_DNA"/>
</dbReference>
<evidence type="ECO:0000256" key="8">
    <source>
        <dbReference type="ARBA" id="ARBA00022792"/>
    </source>
</evidence>
<dbReference type="Proteomes" id="UP000244811">
    <property type="component" value="Mitochondrion MT"/>
</dbReference>
<evidence type="ECO:0000256" key="13">
    <source>
        <dbReference type="ARBA" id="ARBA00023136"/>
    </source>
</evidence>
<comment type="function">
    <text evidence="14">Component of the ubiquinol-cytochrome c reductase complex (complex III or cytochrome b-c1 complex) that is part of the mitochondrial respiratory chain. The b-c1 complex mediates electron transfer from ubiquinol to cytochrome c. Contributes to the generation of a proton gradient across the mitochondrial membrane that is then used for ATP synthesis.</text>
</comment>
<dbReference type="InterPro" id="IPR005797">
    <property type="entry name" value="Cyt_b/b6_N"/>
</dbReference>
<organism evidence="17 18">
    <name type="scientific">Theileria orientalis</name>
    <dbReference type="NCBI Taxonomy" id="68886"/>
    <lineage>
        <taxon>Eukaryota</taxon>
        <taxon>Sar</taxon>
        <taxon>Alveolata</taxon>
        <taxon>Apicomplexa</taxon>
        <taxon>Aconoidasida</taxon>
        <taxon>Piroplasmida</taxon>
        <taxon>Theileriidae</taxon>
        <taxon>Theileria</taxon>
    </lineage>
</organism>
<keyword evidence="3 14" id="KW-0813">Transport</keyword>
<keyword evidence="8" id="KW-0999">Mitochondrion inner membrane</keyword>